<dbReference type="PROSITE" id="PS51186">
    <property type="entry name" value="GNAT"/>
    <property type="match status" value="1"/>
</dbReference>
<dbReference type="InterPro" id="IPR016181">
    <property type="entry name" value="Acyl_CoA_acyltransferase"/>
</dbReference>
<dbReference type="InterPro" id="IPR017255">
    <property type="entry name" value="AcTrfase_GNAT_prd"/>
</dbReference>
<keyword evidence="2" id="KW-0012">Acyltransferase</keyword>
<dbReference type="Pfam" id="PF00583">
    <property type="entry name" value="Acetyltransf_1"/>
    <property type="match status" value="1"/>
</dbReference>
<accession>A0ABY6C1D7</accession>
<dbReference type="InterPro" id="IPR050832">
    <property type="entry name" value="Bact_Acetyltransf"/>
</dbReference>
<evidence type="ECO:0000256" key="2">
    <source>
        <dbReference type="ARBA" id="ARBA00023315"/>
    </source>
</evidence>
<dbReference type="EMBL" id="CP104697">
    <property type="protein sequence ID" value="UXI81797.1"/>
    <property type="molecule type" value="Genomic_DNA"/>
</dbReference>
<feature type="domain" description="N-acetyltransferase" evidence="3">
    <location>
        <begin position="1"/>
        <end position="146"/>
    </location>
</feature>
<protein>
    <submittedName>
        <fullName evidence="4">GNAT family N-acetyltransferase</fullName>
    </submittedName>
</protein>
<dbReference type="SUPFAM" id="SSF55729">
    <property type="entry name" value="Acyl-CoA N-acyltransferases (Nat)"/>
    <property type="match status" value="1"/>
</dbReference>
<evidence type="ECO:0000259" key="3">
    <source>
        <dbReference type="PROSITE" id="PS51186"/>
    </source>
</evidence>
<evidence type="ECO:0000313" key="4">
    <source>
        <dbReference type="EMBL" id="UXI81797.1"/>
    </source>
</evidence>
<dbReference type="PANTHER" id="PTHR43877">
    <property type="entry name" value="AMINOALKYLPHOSPHONATE N-ACETYLTRANSFERASE-RELATED-RELATED"/>
    <property type="match status" value="1"/>
</dbReference>
<keyword evidence="5" id="KW-1185">Reference proteome</keyword>
<evidence type="ECO:0000256" key="1">
    <source>
        <dbReference type="ARBA" id="ARBA00022679"/>
    </source>
</evidence>
<dbReference type="InterPro" id="IPR000182">
    <property type="entry name" value="GNAT_dom"/>
</dbReference>
<dbReference type="Gene3D" id="3.40.630.30">
    <property type="match status" value="1"/>
</dbReference>
<keyword evidence="1" id="KW-0808">Transferase</keyword>
<dbReference type="PIRSF" id="PIRSF037663">
    <property type="entry name" value="Acetyltransf_GNAT_prd"/>
    <property type="match status" value="1"/>
</dbReference>
<gene>
    <name evidence="4" type="ORF">N6Q81_28965</name>
</gene>
<dbReference type="Proteomes" id="UP001064390">
    <property type="component" value="Chromosome"/>
</dbReference>
<proteinExistence type="predicted"/>
<organism evidence="4 5">
    <name type="scientific">Streptomyces vinaceusdrappus</name>
    <dbReference type="NCBI Taxonomy" id="67376"/>
    <lineage>
        <taxon>Bacteria</taxon>
        <taxon>Bacillati</taxon>
        <taxon>Actinomycetota</taxon>
        <taxon>Actinomycetes</taxon>
        <taxon>Kitasatosporales</taxon>
        <taxon>Streptomycetaceae</taxon>
        <taxon>Streptomyces</taxon>
        <taxon>Streptomyces rochei group</taxon>
    </lineage>
</organism>
<reference evidence="4" key="1">
    <citation type="submission" date="2022-09" db="EMBL/GenBank/DDBJ databases">
        <title>Streptomyces vinaceusdrappus strain AC-40.</title>
        <authorList>
            <person name="Sedeek A.M."/>
            <person name="Salah I."/>
            <person name="Kamel H.L."/>
            <person name="Soltan M.A."/>
            <person name="Elsayed T.R."/>
        </authorList>
    </citation>
    <scope>NUCLEOTIDE SEQUENCE</scope>
    <source>
        <strain evidence="4">AC-40</strain>
    </source>
</reference>
<evidence type="ECO:0000313" key="5">
    <source>
        <dbReference type="Proteomes" id="UP001064390"/>
    </source>
</evidence>
<dbReference type="RefSeq" id="WP_261699971.1">
    <property type="nucleotide sequence ID" value="NZ_CP104697.1"/>
</dbReference>
<sequence>MHVTPLRQDMIPDVIKLMEQGAPYIRPRTASDYWLYARLFASSCPVALIDGEVAGAIMAFRSQEDPEEVYVQDVMTSPRHRRLGVAKTLLENVRQTAISWGCSRVYLTSEPENTGAQATWLSLGFQNVPGEMEVNGVSVCKDFKGPGKHRAVYQLLLP</sequence>
<name>A0ABY6C1D7_9ACTN</name>
<dbReference type="CDD" id="cd04301">
    <property type="entry name" value="NAT_SF"/>
    <property type="match status" value="1"/>
</dbReference>